<dbReference type="Pfam" id="PF01209">
    <property type="entry name" value="Ubie_methyltran"/>
    <property type="match status" value="1"/>
</dbReference>
<comment type="pathway">
    <text evidence="4">Quinol/quinone metabolism; menaquinone biosynthesis; menaquinol from 1,4-dihydroxy-2-naphthoate: step 2/2.</text>
</comment>
<dbReference type="PROSITE" id="PS01184">
    <property type="entry name" value="UBIE_2"/>
    <property type="match status" value="1"/>
</dbReference>
<reference evidence="5" key="1">
    <citation type="journal article" date="2014" name="Int. J. Syst. Evol. Microbiol.">
        <title>Complete genome sequence of Corynebacterium casei LMG S-19264T (=DSM 44701T), isolated from a smear-ripened cheese.</title>
        <authorList>
            <consortium name="US DOE Joint Genome Institute (JGI-PGF)"/>
            <person name="Walter F."/>
            <person name="Albersmeier A."/>
            <person name="Kalinowski J."/>
            <person name="Ruckert C."/>
        </authorList>
    </citation>
    <scope>NUCLEOTIDE SEQUENCE</scope>
    <source>
        <strain evidence="5">JCM 3091</strain>
    </source>
</reference>
<dbReference type="HAMAP" id="MF_01813">
    <property type="entry name" value="MenG_UbiE_methyltr"/>
    <property type="match status" value="1"/>
</dbReference>
<feature type="binding site" evidence="4">
    <location>
        <begin position="106"/>
        <end position="107"/>
    </location>
    <ligand>
        <name>S-adenosyl-L-methionine</name>
        <dbReference type="ChEBI" id="CHEBI:59789"/>
    </ligand>
</feature>
<dbReference type="SUPFAM" id="SSF53335">
    <property type="entry name" value="S-adenosyl-L-methionine-dependent methyltransferases"/>
    <property type="match status" value="1"/>
</dbReference>
<comment type="caution">
    <text evidence="5">The sequence shown here is derived from an EMBL/GenBank/DDBJ whole genome shotgun (WGS) entry which is preliminary data.</text>
</comment>
<dbReference type="GO" id="GO:0032259">
    <property type="term" value="P:methylation"/>
    <property type="evidence" value="ECO:0007669"/>
    <property type="project" value="UniProtKB-KW"/>
</dbReference>
<comment type="catalytic activity">
    <reaction evidence="4">
        <text>a 2-demethylmenaquinol + S-adenosyl-L-methionine = a menaquinol + S-adenosyl-L-homocysteine + H(+)</text>
        <dbReference type="Rhea" id="RHEA:42640"/>
        <dbReference type="Rhea" id="RHEA-COMP:9539"/>
        <dbReference type="Rhea" id="RHEA-COMP:9563"/>
        <dbReference type="ChEBI" id="CHEBI:15378"/>
        <dbReference type="ChEBI" id="CHEBI:18151"/>
        <dbReference type="ChEBI" id="CHEBI:55437"/>
        <dbReference type="ChEBI" id="CHEBI:57856"/>
        <dbReference type="ChEBI" id="CHEBI:59789"/>
        <dbReference type="EC" id="2.1.1.163"/>
    </reaction>
</comment>
<proteinExistence type="inferred from homology"/>
<keyword evidence="2 4" id="KW-0808">Transferase</keyword>
<evidence type="ECO:0000313" key="6">
    <source>
        <dbReference type="Proteomes" id="UP000662200"/>
    </source>
</evidence>
<dbReference type="AlphaFoldDB" id="A0A8J3BN37"/>
<keyword evidence="1 4" id="KW-0489">Methyltransferase</keyword>
<dbReference type="PROSITE" id="PS01183">
    <property type="entry name" value="UBIE_1"/>
    <property type="match status" value="1"/>
</dbReference>
<feature type="binding site" evidence="4">
    <location>
        <position position="84"/>
    </location>
    <ligand>
        <name>S-adenosyl-L-methionine</name>
        <dbReference type="ChEBI" id="CHEBI:59789"/>
    </ligand>
</feature>
<keyword evidence="6" id="KW-1185">Reference proteome</keyword>
<evidence type="ECO:0000256" key="1">
    <source>
        <dbReference type="ARBA" id="ARBA00022603"/>
    </source>
</evidence>
<feature type="binding site" evidence="4">
    <location>
        <position position="123"/>
    </location>
    <ligand>
        <name>S-adenosyl-L-methionine</name>
        <dbReference type="ChEBI" id="CHEBI:59789"/>
    </ligand>
</feature>
<dbReference type="CDD" id="cd02440">
    <property type="entry name" value="AdoMet_MTases"/>
    <property type="match status" value="1"/>
</dbReference>
<dbReference type="InterPro" id="IPR023576">
    <property type="entry name" value="UbiE/COQ5_MeTrFase_CS"/>
</dbReference>
<dbReference type="EMBL" id="BMQC01000003">
    <property type="protein sequence ID" value="GGK21166.1"/>
    <property type="molecule type" value="Genomic_DNA"/>
</dbReference>
<dbReference type="Proteomes" id="UP000662200">
    <property type="component" value="Unassembled WGS sequence"/>
</dbReference>
<reference evidence="5" key="2">
    <citation type="submission" date="2020-09" db="EMBL/GenBank/DDBJ databases">
        <authorList>
            <person name="Sun Q."/>
            <person name="Ohkuma M."/>
        </authorList>
    </citation>
    <scope>NUCLEOTIDE SEQUENCE</scope>
    <source>
        <strain evidence="5">JCM 3091</strain>
    </source>
</reference>
<dbReference type="PANTHER" id="PTHR43591:SF24">
    <property type="entry name" value="2-METHOXY-6-POLYPRENYL-1,4-BENZOQUINOL METHYLASE, MITOCHONDRIAL"/>
    <property type="match status" value="1"/>
</dbReference>
<feature type="binding site" evidence="4">
    <location>
        <position position="66"/>
    </location>
    <ligand>
        <name>S-adenosyl-L-methionine</name>
        <dbReference type="ChEBI" id="CHEBI:59789"/>
    </ligand>
</feature>
<dbReference type="Gene3D" id="3.40.50.150">
    <property type="entry name" value="Vaccinia Virus protein VP39"/>
    <property type="match status" value="1"/>
</dbReference>
<dbReference type="GO" id="GO:0009234">
    <property type="term" value="P:menaquinone biosynthetic process"/>
    <property type="evidence" value="ECO:0007669"/>
    <property type="project" value="UniProtKB-UniRule"/>
</dbReference>
<protein>
    <recommendedName>
        <fullName evidence="4">Demethylmenaquinone methyltransferase</fullName>
        <ecNumber evidence="4">2.1.1.163</ecNumber>
    </recommendedName>
</protein>
<evidence type="ECO:0000256" key="2">
    <source>
        <dbReference type="ARBA" id="ARBA00022679"/>
    </source>
</evidence>
<comment type="similarity">
    <text evidence="4">Belongs to the class I-like SAM-binding methyltransferase superfamily. MenG/UbiE family.</text>
</comment>
<evidence type="ECO:0000313" key="5">
    <source>
        <dbReference type="EMBL" id="GGK21166.1"/>
    </source>
</evidence>
<comment type="function">
    <text evidence="4">Methyltransferase required for the conversion of demethylmenaquinol (DMKH2) to menaquinol (MKH2).</text>
</comment>
<name>A0A8J3BN37_9ACTN</name>
<evidence type="ECO:0000256" key="3">
    <source>
        <dbReference type="ARBA" id="ARBA00022691"/>
    </source>
</evidence>
<dbReference type="InterPro" id="IPR029063">
    <property type="entry name" value="SAM-dependent_MTases_sf"/>
</dbReference>
<dbReference type="EC" id="2.1.1.163" evidence="4"/>
<dbReference type="PROSITE" id="PS51608">
    <property type="entry name" value="SAM_MT_UBIE"/>
    <property type="match status" value="1"/>
</dbReference>
<accession>A0A8J3BN37</accession>
<gene>
    <name evidence="4 5" type="primary">menG</name>
    <name evidence="5" type="ORF">GCM10010124_12090</name>
</gene>
<dbReference type="UniPathway" id="UPA00079">
    <property type="reaction ID" value="UER00169"/>
</dbReference>
<dbReference type="PANTHER" id="PTHR43591">
    <property type="entry name" value="METHYLTRANSFERASE"/>
    <property type="match status" value="1"/>
</dbReference>
<sequence length="234" mass="25223">MTGVGGRARLDKRPAAVAEMFDGVARRYDRTNTLLSFGQDAGWRRATRAAVDPRPGQRVLDVGAGTGVSTAELRRGGAYAVGADLSLGMLRVGRRTRPEVPLLASDALRLPFADATFDAVTISFALRNVVDVDAALAELRRVTRPGGRLVVCEFSHPTWAPWRTVYLSYLMRSLPAAARAVASNPEAYVYLAESIRAWPDQRALAARIAAAGWDAVGWRNLSGGIAALHRGTRP</sequence>
<dbReference type="NCBIfam" id="TIGR01934">
    <property type="entry name" value="MenG_MenH_UbiE"/>
    <property type="match status" value="1"/>
</dbReference>
<keyword evidence="3 4" id="KW-0949">S-adenosyl-L-methionine</keyword>
<dbReference type="InterPro" id="IPR004033">
    <property type="entry name" value="UbiE/COQ5_MeTrFase"/>
</dbReference>
<dbReference type="GO" id="GO:0043770">
    <property type="term" value="F:demethylmenaquinone methyltransferase activity"/>
    <property type="evidence" value="ECO:0007669"/>
    <property type="project" value="UniProtKB-UniRule"/>
</dbReference>
<organism evidence="5 6">
    <name type="scientific">Pilimelia terevasa</name>
    <dbReference type="NCBI Taxonomy" id="53372"/>
    <lineage>
        <taxon>Bacteria</taxon>
        <taxon>Bacillati</taxon>
        <taxon>Actinomycetota</taxon>
        <taxon>Actinomycetes</taxon>
        <taxon>Micromonosporales</taxon>
        <taxon>Micromonosporaceae</taxon>
        <taxon>Pilimelia</taxon>
    </lineage>
</organism>
<dbReference type="NCBIfam" id="NF001241">
    <property type="entry name" value="PRK00216.1-2"/>
    <property type="match status" value="1"/>
</dbReference>
<keyword evidence="4" id="KW-0474">Menaquinone biosynthesis</keyword>
<evidence type="ECO:0000256" key="4">
    <source>
        <dbReference type="HAMAP-Rule" id="MF_01813"/>
    </source>
</evidence>
<dbReference type="RefSeq" id="WP_189113190.1">
    <property type="nucleotide sequence ID" value="NZ_BMQC01000003.1"/>
</dbReference>